<dbReference type="EMBL" id="UINC01019710">
    <property type="protein sequence ID" value="SVA83465.1"/>
    <property type="molecule type" value="Genomic_DNA"/>
</dbReference>
<name>A0A381Z2I4_9ZZZZ</name>
<accession>A0A381Z2I4</accession>
<proteinExistence type="predicted"/>
<dbReference type="PROSITE" id="PS51257">
    <property type="entry name" value="PROKAR_LIPOPROTEIN"/>
    <property type="match status" value="1"/>
</dbReference>
<dbReference type="InterPro" id="IPR046172">
    <property type="entry name" value="DUF6174"/>
</dbReference>
<evidence type="ECO:0000313" key="1">
    <source>
        <dbReference type="EMBL" id="SVA83465.1"/>
    </source>
</evidence>
<dbReference type="Pfam" id="PF19671">
    <property type="entry name" value="DUF6174"/>
    <property type="match status" value="1"/>
</dbReference>
<protein>
    <submittedName>
        <fullName evidence="1">Uncharacterized protein</fullName>
    </submittedName>
</protein>
<organism evidence="1">
    <name type="scientific">marine metagenome</name>
    <dbReference type="NCBI Taxonomy" id="408172"/>
    <lineage>
        <taxon>unclassified sequences</taxon>
        <taxon>metagenomes</taxon>
        <taxon>ecological metagenomes</taxon>
    </lineage>
</organism>
<reference evidence="1" key="1">
    <citation type="submission" date="2018-05" db="EMBL/GenBank/DDBJ databases">
        <authorList>
            <person name="Lanie J.A."/>
            <person name="Ng W.-L."/>
            <person name="Kazmierczak K.M."/>
            <person name="Andrzejewski T.M."/>
            <person name="Davidsen T.M."/>
            <person name="Wayne K.J."/>
            <person name="Tettelin H."/>
            <person name="Glass J.I."/>
            <person name="Rusch D."/>
            <person name="Podicherti R."/>
            <person name="Tsui H.-C.T."/>
            <person name="Winkler M.E."/>
        </authorList>
    </citation>
    <scope>NUCLEOTIDE SEQUENCE</scope>
</reference>
<gene>
    <name evidence="1" type="ORF">METZ01_LOCUS136319</name>
</gene>
<sequence>MKTFLSVKSRHIKKITFIVFSIFLLSCDNEPDSDIISWQKNWNKWNDLNLSDYSYVFRASCYCINEWVSEVKVTITNDTISNVVFTSNDLSPTTLKPNQWHTIDELFDITKAAIDEAYTYNVEYDNALFGHPTMIDIDWAENKADDEVTFFINNVSTE</sequence>
<dbReference type="AlphaFoldDB" id="A0A381Z2I4"/>